<dbReference type="AlphaFoldDB" id="A0AAI8YYU2"/>
<keyword evidence="2" id="KW-1185">Reference proteome</keyword>
<dbReference type="EMBL" id="CAVMBE010000025">
    <property type="protein sequence ID" value="CAK4012755.1"/>
    <property type="molecule type" value="Genomic_DNA"/>
</dbReference>
<gene>
    <name evidence="1" type="ORF">LECACI_7A004486</name>
</gene>
<evidence type="ECO:0000313" key="1">
    <source>
        <dbReference type="EMBL" id="CAK4012755.1"/>
    </source>
</evidence>
<dbReference type="Proteomes" id="UP001296104">
    <property type="component" value="Unassembled WGS sequence"/>
</dbReference>
<proteinExistence type="predicted"/>
<accession>A0AAI8YYU2</accession>
<sequence length="194" mass="21868">MDEYRLQQELEAMAGNAFQVGEDTRANPEPIGTAMERWQKLFGLDQSEAVERIMHHRNNLTRTRISDAHWDEVRSHAEVAGYDREAYEYELELLRKKAHLPGLYPSSADEDESDCSSITYLLELAGPLEDVEKVRRAAGMDMLPVVVEGNSTEDQRAVSLCCIGAAAKRAILRWCSAEGEGYEPTILVDPRSLR</sequence>
<name>A0AAI8YYU2_9PEZI</name>
<protein>
    <submittedName>
        <fullName evidence="1">Uncharacterized protein</fullName>
    </submittedName>
</protein>
<evidence type="ECO:0000313" key="2">
    <source>
        <dbReference type="Proteomes" id="UP001296104"/>
    </source>
</evidence>
<comment type="caution">
    <text evidence="1">The sequence shown here is derived from an EMBL/GenBank/DDBJ whole genome shotgun (WGS) entry which is preliminary data.</text>
</comment>
<reference evidence="1" key="1">
    <citation type="submission" date="2023-11" db="EMBL/GenBank/DDBJ databases">
        <authorList>
            <person name="Alioto T."/>
            <person name="Alioto T."/>
            <person name="Gomez Garrido J."/>
        </authorList>
    </citation>
    <scope>NUCLEOTIDE SEQUENCE</scope>
</reference>
<organism evidence="1 2">
    <name type="scientific">Lecanosticta acicola</name>
    <dbReference type="NCBI Taxonomy" id="111012"/>
    <lineage>
        <taxon>Eukaryota</taxon>
        <taxon>Fungi</taxon>
        <taxon>Dikarya</taxon>
        <taxon>Ascomycota</taxon>
        <taxon>Pezizomycotina</taxon>
        <taxon>Dothideomycetes</taxon>
        <taxon>Dothideomycetidae</taxon>
        <taxon>Mycosphaerellales</taxon>
        <taxon>Mycosphaerellaceae</taxon>
        <taxon>Lecanosticta</taxon>
    </lineage>
</organism>